<dbReference type="Gene3D" id="3.30.420.40">
    <property type="match status" value="1"/>
</dbReference>
<dbReference type="PANTHER" id="PTHR18964:SF149">
    <property type="entry name" value="BIFUNCTIONAL UDP-N-ACETYLGLUCOSAMINE 2-EPIMERASE_N-ACETYLMANNOSAMINE KINASE"/>
    <property type="match status" value="1"/>
</dbReference>
<dbReference type="GO" id="GO:0009384">
    <property type="term" value="F:N-acylmannosamine kinase activity"/>
    <property type="evidence" value="ECO:0007669"/>
    <property type="project" value="TreeGrafter"/>
</dbReference>
<accession>A0A382W521</accession>
<feature type="non-terminal residue" evidence="1">
    <location>
        <position position="1"/>
    </location>
</feature>
<proteinExistence type="predicted"/>
<reference evidence="1" key="1">
    <citation type="submission" date="2018-05" db="EMBL/GenBank/DDBJ databases">
        <authorList>
            <person name="Lanie J.A."/>
            <person name="Ng W.-L."/>
            <person name="Kazmierczak K.M."/>
            <person name="Andrzejewski T.M."/>
            <person name="Davidsen T.M."/>
            <person name="Wayne K.J."/>
            <person name="Tettelin H."/>
            <person name="Glass J.I."/>
            <person name="Rusch D."/>
            <person name="Podicherti R."/>
            <person name="Tsui H.-C.T."/>
            <person name="Winkler M.E."/>
        </authorList>
    </citation>
    <scope>NUCLEOTIDE SEQUENCE</scope>
</reference>
<evidence type="ECO:0008006" key="2">
    <source>
        <dbReference type="Google" id="ProtNLM"/>
    </source>
</evidence>
<name>A0A382W521_9ZZZZ</name>
<dbReference type="GO" id="GO:0008761">
    <property type="term" value="F:UDP-N-acetylglucosamine 2-epimerase activity"/>
    <property type="evidence" value="ECO:0007669"/>
    <property type="project" value="TreeGrafter"/>
</dbReference>
<dbReference type="EMBL" id="UINC01156777">
    <property type="protein sequence ID" value="SVD53385.1"/>
    <property type="molecule type" value="Genomic_DNA"/>
</dbReference>
<sequence length="112" mass="12338">VHKIGIDLGGTKIEGILLDEKYNTIYRKRIETHQENGYDSIVKSITSLVNELKAKTNEDISIGLCTPGITDTKSGLIKNSNTQCLIGMSLKNDVENGLDHEIIMENDANCFA</sequence>
<dbReference type="PANTHER" id="PTHR18964">
    <property type="entry name" value="ROK (REPRESSOR, ORF, KINASE) FAMILY"/>
    <property type="match status" value="1"/>
</dbReference>
<dbReference type="InterPro" id="IPR000600">
    <property type="entry name" value="ROK"/>
</dbReference>
<feature type="non-terminal residue" evidence="1">
    <location>
        <position position="112"/>
    </location>
</feature>
<dbReference type="SUPFAM" id="SSF53067">
    <property type="entry name" value="Actin-like ATPase domain"/>
    <property type="match status" value="1"/>
</dbReference>
<protein>
    <recommendedName>
        <fullName evidence="2">ROK family protein</fullName>
    </recommendedName>
</protein>
<organism evidence="1">
    <name type="scientific">marine metagenome</name>
    <dbReference type="NCBI Taxonomy" id="408172"/>
    <lineage>
        <taxon>unclassified sequences</taxon>
        <taxon>metagenomes</taxon>
        <taxon>ecological metagenomes</taxon>
    </lineage>
</organism>
<gene>
    <name evidence="1" type="ORF">METZ01_LOCUS406239</name>
</gene>
<dbReference type="Pfam" id="PF00480">
    <property type="entry name" value="ROK"/>
    <property type="match status" value="1"/>
</dbReference>
<evidence type="ECO:0000313" key="1">
    <source>
        <dbReference type="EMBL" id="SVD53385.1"/>
    </source>
</evidence>
<dbReference type="AlphaFoldDB" id="A0A382W521"/>
<dbReference type="InterPro" id="IPR043129">
    <property type="entry name" value="ATPase_NBD"/>
</dbReference>